<organism evidence="1 2">
    <name type="scientific">Bauhinia variegata</name>
    <name type="common">Purple orchid tree</name>
    <name type="synonym">Phanera variegata</name>
    <dbReference type="NCBI Taxonomy" id="167791"/>
    <lineage>
        <taxon>Eukaryota</taxon>
        <taxon>Viridiplantae</taxon>
        <taxon>Streptophyta</taxon>
        <taxon>Embryophyta</taxon>
        <taxon>Tracheophyta</taxon>
        <taxon>Spermatophyta</taxon>
        <taxon>Magnoliopsida</taxon>
        <taxon>eudicotyledons</taxon>
        <taxon>Gunneridae</taxon>
        <taxon>Pentapetalae</taxon>
        <taxon>rosids</taxon>
        <taxon>fabids</taxon>
        <taxon>Fabales</taxon>
        <taxon>Fabaceae</taxon>
        <taxon>Cercidoideae</taxon>
        <taxon>Cercideae</taxon>
        <taxon>Bauhiniinae</taxon>
        <taxon>Bauhinia</taxon>
    </lineage>
</organism>
<keyword evidence="2" id="KW-1185">Reference proteome</keyword>
<evidence type="ECO:0000313" key="1">
    <source>
        <dbReference type="EMBL" id="KAI4351224.1"/>
    </source>
</evidence>
<dbReference type="Proteomes" id="UP000828941">
    <property type="component" value="Chromosome 3"/>
</dbReference>
<name>A0ACB9PQV1_BAUVA</name>
<protein>
    <submittedName>
        <fullName evidence="1">Uncharacterized protein</fullName>
    </submittedName>
</protein>
<proteinExistence type="predicted"/>
<gene>
    <name evidence="1" type="ORF">L6164_005602</name>
</gene>
<sequence length="359" mass="41013">MFSSPIIVCFTLFLSLPIVYFFAPEILFPDNLRFGSTIADDDLDDLALFHRAVASVGGGAGHSISTVSRLATKNPKPKIAFLFLTNSNLTFAPLWEKFFHGNQKLFNIYIHSDPSVSITAPGGVFSHRFIRSKSTQRASPTLISAARRLLATALIDDPLNQYFALVSQHCIPLHSFRFVYRYLFKDSVTALANFGSEKSQYRSFIEILSEEPNLFDRYVARGETAMLPEVPFEQFRVGSQFFILTRRHAVVVVKERKLWRKFKLPCVSEEPCYPEEHYFPTLLSMEDPDGCSHFTLTRVNWTACWDGHPHLYTLPEVSPELVYQLRKSNSSYSHLFARKFSPETLTPLIDMADDVIFRD</sequence>
<reference evidence="1 2" key="1">
    <citation type="journal article" date="2022" name="DNA Res.">
        <title>Chromosomal-level genome assembly of the orchid tree Bauhinia variegata (Leguminosae; Cercidoideae) supports the allotetraploid origin hypothesis of Bauhinia.</title>
        <authorList>
            <person name="Zhong Y."/>
            <person name="Chen Y."/>
            <person name="Zheng D."/>
            <person name="Pang J."/>
            <person name="Liu Y."/>
            <person name="Luo S."/>
            <person name="Meng S."/>
            <person name="Qian L."/>
            <person name="Wei D."/>
            <person name="Dai S."/>
            <person name="Zhou R."/>
        </authorList>
    </citation>
    <scope>NUCLEOTIDE SEQUENCE [LARGE SCALE GENOMIC DNA]</scope>
    <source>
        <strain evidence="1">BV-YZ2020</strain>
    </source>
</reference>
<evidence type="ECO:0000313" key="2">
    <source>
        <dbReference type="Proteomes" id="UP000828941"/>
    </source>
</evidence>
<dbReference type="EMBL" id="CM039428">
    <property type="protein sequence ID" value="KAI4351224.1"/>
    <property type="molecule type" value="Genomic_DNA"/>
</dbReference>
<comment type="caution">
    <text evidence="1">The sequence shown here is derived from an EMBL/GenBank/DDBJ whole genome shotgun (WGS) entry which is preliminary data.</text>
</comment>
<accession>A0ACB9PQV1</accession>